<proteinExistence type="predicted"/>
<organism evidence="2 3">
    <name type="scientific">Colocasia esculenta</name>
    <name type="common">Wild taro</name>
    <name type="synonym">Arum esculentum</name>
    <dbReference type="NCBI Taxonomy" id="4460"/>
    <lineage>
        <taxon>Eukaryota</taxon>
        <taxon>Viridiplantae</taxon>
        <taxon>Streptophyta</taxon>
        <taxon>Embryophyta</taxon>
        <taxon>Tracheophyta</taxon>
        <taxon>Spermatophyta</taxon>
        <taxon>Magnoliopsida</taxon>
        <taxon>Liliopsida</taxon>
        <taxon>Araceae</taxon>
        <taxon>Aroideae</taxon>
        <taxon>Colocasieae</taxon>
        <taxon>Colocasia</taxon>
    </lineage>
</organism>
<evidence type="ECO:0000313" key="3">
    <source>
        <dbReference type="Proteomes" id="UP000652761"/>
    </source>
</evidence>
<accession>A0A843U7S4</accession>
<gene>
    <name evidence="2" type="ORF">Taro_013923</name>
</gene>
<protein>
    <submittedName>
        <fullName evidence="2">Uncharacterized protein</fullName>
    </submittedName>
</protein>
<feature type="region of interest" description="Disordered" evidence="1">
    <location>
        <begin position="1"/>
        <end position="23"/>
    </location>
</feature>
<dbReference type="AlphaFoldDB" id="A0A843U7S4"/>
<feature type="compositionally biased region" description="Pro residues" evidence="1">
    <location>
        <begin position="1"/>
        <end position="10"/>
    </location>
</feature>
<comment type="caution">
    <text evidence="2">The sequence shown here is derived from an EMBL/GenBank/DDBJ whole genome shotgun (WGS) entry which is preliminary data.</text>
</comment>
<reference evidence="2" key="1">
    <citation type="submission" date="2017-07" db="EMBL/GenBank/DDBJ databases">
        <title>Taro Niue Genome Assembly and Annotation.</title>
        <authorList>
            <person name="Atibalentja N."/>
            <person name="Keating K."/>
            <person name="Fields C.J."/>
        </authorList>
    </citation>
    <scope>NUCLEOTIDE SEQUENCE</scope>
    <source>
        <strain evidence="2">Niue_2</strain>
        <tissue evidence="2">Leaf</tissue>
    </source>
</reference>
<sequence>MPALHPPPPSSTRLNNFRLPPVR</sequence>
<name>A0A843U7S4_COLES</name>
<evidence type="ECO:0000313" key="2">
    <source>
        <dbReference type="EMBL" id="MQL81472.1"/>
    </source>
</evidence>
<dbReference type="EMBL" id="NMUH01000568">
    <property type="protein sequence ID" value="MQL81472.1"/>
    <property type="molecule type" value="Genomic_DNA"/>
</dbReference>
<evidence type="ECO:0000256" key="1">
    <source>
        <dbReference type="SAM" id="MobiDB-lite"/>
    </source>
</evidence>
<keyword evidence="3" id="KW-1185">Reference proteome</keyword>
<dbReference type="Proteomes" id="UP000652761">
    <property type="component" value="Unassembled WGS sequence"/>
</dbReference>